<accession>A0A401Z5Z5</accession>
<feature type="region of interest" description="Disordered" evidence="1">
    <location>
        <begin position="1"/>
        <end position="61"/>
    </location>
</feature>
<dbReference type="AlphaFoldDB" id="A0A401Z5Z5"/>
<reference evidence="2 3" key="1">
    <citation type="submission" date="2018-12" db="EMBL/GenBank/DDBJ databases">
        <title>Draft genome sequence of Embleya hyalina NBRC 13850T.</title>
        <authorList>
            <person name="Komaki H."/>
            <person name="Hosoyama A."/>
            <person name="Kimura A."/>
            <person name="Ichikawa N."/>
            <person name="Tamura T."/>
        </authorList>
    </citation>
    <scope>NUCLEOTIDE SEQUENCE [LARGE SCALE GENOMIC DNA]</scope>
    <source>
        <strain evidence="2 3">NBRC 13850</strain>
    </source>
</reference>
<dbReference type="InterPro" id="IPR036291">
    <property type="entry name" value="NAD(P)-bd_dom_sf"/>
</dbReference>
<dbReference type="RefSeq" id="WP_126643763.1">
    <property type="nucleotide sequence ID" value="NZ_BIFH01000060.1"/>
</dbReference>
<protein>
    <submittedName>
        <fullName evidence="2">Uncharacterized protein</fullName>
    </submittedName>
</protein>
<name>A0A401Z5Z5_9ACTN</name>
<dbReference type="SUPFAM" id="SSF51735">
    <property type="entry name" value="NAD(P)-binding Rossmann-fold domains"/>
    <property type="match status" value="1"/>
</dbReference>
<comment type="caution">
    <text evidence="2">The sequence shown here is derived from an EMBL/GenBank/DDBJ whole genome shotgun (WGS) entry which is preliminary data.</text>
</comment>
<sequence>MAADRQGAARAAPGRVGSAGVAAGRAHVAVDASAGARVEQPGRTFRGVDRRSAAARGRRRLPRRSHVRHFVALGDLLDEQGWTLGDDARYVQLGVTSEADRQKGLKTAVSRFGGLNEPAHSVRPIGMTTEAGGGSIVGIASTAGFRGAPALSA</sequence>
<keyword evidence="3" id="KW-1185">Reference proteome</keyword>
<evidence type="ECO:0000313" key="3">
    <source>
        <dbReference type="Proteomes" id="UP000286931"/>
    </source>
</evidence>
<organism evidence="2 3">
    <name type="scientific">Embleya hyalina</name>
    <dbReference type="NCBI Taxonomy" id="516124"/>
    <lineage>
        <taxon>Bacteria</taxon>
        <taxon>Bacillati</taxon>
        <taxon>Actinomycetota</taxon>
        <taxon>Actinomycetes</taxon>
        <taxon>Kitasatosporales</taxon>
        <taxon>Streptomycetaceae</taxon>
        <taxon>Embleya</taxon>
    </lineage>
</organism>
<gene>
    <name evidence="2" type="ORF">EHYA_10042</name>
</gene>
<proteinExistence type="predicted"/>
<evidence type="ECO:0000313" key="2">
    <source>
        <dbReference type="EMBL" id="GCE02265.1"/>
    </source>
</evidence>
<feature type="compositionally biased region" description="Low complexity" evidence="1">
    <location>
        <begin position="1"/>
        <end position="34"/>
    </location>
</feature>
<dbReference type="EMBL" id="BIFH01000060">
    <property type="protein sequence ID" value="GCE02265.1"/>
    <property type="molecule type" value="Genomic_DNA"/>
</dbReference>
<evidence type="ECO:0000256" key="1">
    <source>
        <dbReference type="SAM" id="MobiDB-lite"/>
    </source>
</evidence>
<dbReference type="Proteomes" id="UP000286931">
    <property type="component" value="Unassembled WGS sequence"/>
</dbReference>